<evidence type="ECO:0000313" key="1">
    <source>
        <dbReference type="EMBL" id="AIG28123.1"/>
    </source>
</evidence>
<dbReference type="KEGG" id="blr:BRLA_c038230"/>
<dbReference type="EMBL" id="CP007806">
    <property type="protein sequence ID" value="AIG28123.1"/>
    <property type="molecule type" value="Genomic_DNA"/>
</dbReference>
<dbReference type="STRING" id="1042163.BRLA_c038230"/>
<dbReference type="AlphaFoldDB" id="A0A075RA34"/>
<reference evidence="1 2" key="1">
    <citation type="journal article" date="2011" name="J. Bacteriol.">
        <title>Genome sequence of Brevibacillus laterosporus LMG 15441, a pathogen of invertebrates.</title>
        <authorList>
            <person name="Djukic M."/>
            <person name="Poehlein A."/>
            <person name="Thurmer A."/>
            <person name="Daniel R."/>
        </authorList>
    </citation>
    <scope>NUCLEOTIDE SEQUENCE [LARGE SCALE GENOMIC DNA]</scope>
    <source>
        <strain evidence="1 2">LMG 15441</strain>
    </source>
</reference>
<sequence length="79" mass="9266">MSTTELLLKTHFEGRVLRTLQSYFRRNNDVLLKESLIATGLEKEDVEHVMAMIYDKHTVSEIMVVLRERNAFARNQQAE</sequence>
<name>A0A075RA34_BRELA</name>
<protein>
    <submittedName>
        <fullName evidence="1">Uncharacterized protein</fullName>
    </submittedName>
</protein>
<organism evidence="1 2">
    <name type="scientific">Brevibacillus laterosporus LMG 15441</name>
    <dbReference type="NCBI Taxonomy" id="1042163"/>
    <lineage>
        <taxon>Bacteria</taxon>
        <taxon>Bacillati</taxon>
        <taxon>Bacillota</taxon>
        <taxon>Bacilli</taxon>
        <taxon>Bacillales</taxon>
        <taxon>Paenibacillaceae</taxon>
        <taxon>Brevibacillus</taxon>
    </lineage>
</organism>
<evidence type="ECO:0000313" key="2">
    <source>
        <dbReference type="Proteomes" id="UP000005850"/>
    </source>
</evidence>
<dbReference type="RefSeq" id="WP_003338704.1">
    <property type="nucleotide sequence ID" value="NZ_CP007806.1"/>
</dbReference>
<gene>
    <name evidence="1" type="ORF">BRLA_c038230</name>
</gene>
<dbReference type="HOGENOM" id="CLU_2697367_0_0_9"/>
<keyword evidence="2" id="KW-1185">Reference proteome</keyword>
<proteinExistence type="predicted"/>
<dbReference type="Proteomes" id="UP000005850">
    <property type="component" value="Chromosome"/>
</dbReference>
<accession>A0A075RA34</accession>